<dbReference type="RefSeq" id="WP_192766833.1">
    <property type="nucleotide sequence ID" value="NZ_JADBEB010000001.1"/>
</dbReference>
<comment type="caution">
    <text evidence="1">The sequence shown here is derived from an EMBL/GenBank/DDBJ whole genome shotgun (WGS) entry which is preliminary data.</text>
</comment>
<accession>A0A927M3B3</accession>
<name>A0A927M3B3_9ACTN</name>
<sequence>MSGERLAESWARIEEWLAAYAVEAYASLRPPADPAAVDAAQHAIGVTFPDELLGSLARHDGCDDRPGGFRLPRGQRPLSVAEIVGGWQQAVSAVREAGPRRPFSDNPAPGSRWAPIMRDPIGDLYVLNCQPGEAYGTIGKHRSHYGETQLPRAGLRLGDLWETLAETFRLGQPFEGRLPAGFEGRLYWEAVRRQHPAPRSPLGLAAAESGPLPAPVVGVPEPAPDPEVGWISGYDNVTLTFVHRITQAELFRRFGVDPARSVSRTRRQLLELERTWTEGYRPALRVGYAGDWAFAVEEFHSEGGRPERLRRLSAGTWAAALHYAAGHLRLTVVADGTVVFGYDNHRPESPTGTEPDRFLPMLRAAGLAPPDHDRNPDLDVPALLDVLRAEWGIVLDGRMLAGALPAAQYRPLLPESPPPGDWAARSEPGIRVLLAHAPEPRLRSALVAQARRLATETGLDGYPELAEALDRMATGERWRIDEDSPCGLRMHEILAEAQAARHWDQDPRVEDRLDPAERAAWGRRAGAVEGIVGLLCWPLPAVARHLLTQRLSPDWRAEFVADLGPVTVPGTALQELLAAEVGTGGSTPALRASLERARLRKPRRTAG</sequence>
<dbReference type="AlphaFoldDB" id="A0A927M3B3"/>
<reference evidence="1" key="1">
    <citation type="submission" date="2020-10" db="EMBL/GenBank/DDBJ databases">
        <title>Sequencing the genomes of 1000 actinobacteria strains.</title>
        <authorList>
            <person name="Klenk H.-P."/>
        </authorList>
    </citation>
    <scope>NUCLEOTIDE SEQUENCE</scope>
    <source>
        <strain evidence="1">DSM 46832</strain>
    </source>
</reference>
<evidence type="ECO:0000313" key="2">
    <source>
        <dbReference type="Proteomes" id="UP000649753"/>
    </source>
</evidence>
<dbReference type="EMBL" id="JADBEB010000001">
    <property type="protein sequence ID" value="MBE1486889.1"/>
    <property type="molecule type" value="Genomic_DNA"/>
</dbReference>
<gene>
    <name evidence="1" type="ORF">H4W31_002527</name>
</gene>
<organism evidence="1 2">
    <name type="scientific">Plantactinospora soyae</name>
    <dbReference type="NCBI Taxonomy" id="1544732"/>
    <lineage>
        <taxon>Bacteria</taxon>
        <taxon>Bacillati</taxon>
        <taxon>Actinomycetota</taxon>
        <taxon>Actinomycetes</taxon>
        <taxon>Micromonosporales</taxon>
        <taxon>Micromonosporaceae</taxon>
        <taxon>Plantactinospora</taxon>
    </lineage>
</organism>
<proteinExistence type="predicted"/>
<evidence type="ECO:0000313" key="1">
    <source>
        <dbReference type="EMBL" id="MBE1486889.1"/>
    </source>
</evidence>
<keyword evidence="2" id="KW-1185">Reference proteome</keyword>
<dbReference type="Pfam" id="PF20062">
    <property type="entry name" value="DUF6461"/>
    <property type="match status" value="1"/>
</dbReference>
<dbReference type="InterPro" id="IPR045592">
    <property type="entry name" value="DUF6461"/>
</dbReference>
<protein>
    <submittedName>
        <fullName evidence="1">Cell wall assembly regulator SMI1</fullName>
    </submittedName>
</protein>
<dbReference type="Proteomes" id="UP000649753">
    <property type="component" value="Unassembled WGS sequence"/>
</dbReference>